<dbReference type="Pfam" id="PF00132">
    <property type="entry name" value="Hexapep"/>
    <property type="match status" value="1"/>
</dbReference>
<feature type="site" description="Increases basicity of active site His" evidence="2">
    <location>
        <position position="140"/>
    </location>
</feature>
<protein>
    <submittedName>
        <fullName evidence="5">Acetyltransferase EpsM</fullName>
        <ecNumber evidence="5">2.3.1.-</ecNumber>
    </submittedName>
</protein>
<dbReference type="InterPro" id="IPR041561">
    <property type="entry name" value="PglD_N"/>
</dbReference>
<feature type="domain" description="PglD N-terminal" evidence="4">
    <location>
        <begin position="4"/>
        <end position="83"/>
    </location>
</feature>
<evidence type="ECO:0000313" key="6">
    <source>
        <dbReference type="Proteomes" id="UP000319004"/>
    </source>
</evidence>
<accession>A0A518HTM2</accession>
<feature type="binding site" evidence="3">
    <location>
        <position position="148"/>
    </location>
    <ligand>
        <name>acetyl-CoA</name>
        <dbReference type="ChEBI" id="CHEBI:57288"/>
    </ligand>
</feature>
<dbReference type="NCBIfam" id="TIGR03570">
    <property type="entry name" value="NeuD_NnaD"/>
    <property type="match status" value="1"/>
</dbReference>
<dbReference type="InterPro" id="IPR050179">
    <property type="entry name" value="Trans_hexapeptide_repeat"/>
</dbReference>
<proteinExistence type="inferred from homology"/>
<keyword evidence="5" id="KW-0012">Acyltransferase</keyword>
<name>A0A518HTM2_9BACT</name>
<dbReference type="InterPro" id="IPR020019">
    <property type="entry name" value="AcTrfase_PglD-like"/>
</dbReference>
<evidence type="ECO:0000256" key="3">
    <source>
        <dbReference type="PIRSR" id="PIRSR620019-2"/>
    </source>
</evidence>
<evidence type="ECO:0000256" key="1">
    <source>
        <dbReference type="ARBA" id="ARBA00007274"/>
    </source>
</evidence>
<evidence type="ECO:0000313" key="5">
    <source>
        <dbReference type="EMBL" id="QDV44210.1"/>
    </source>
</evidence>
<dbReference type="PANTHER" id="PTHR43300:SF7">
    <property type="entry name" value="UDP-N-ACETYLBACILLOSAMINE N-ACETYLTRANSFERASE"/>
    <property type="match status" value="1"/>
</dbReference>
<evidence type="ECO:0000259" key="4">
    <source>
        <dbReference type="Pfam" id="PF17836"/>
    </source>
</evidence>
<dbReference type="Gene3D" id="3.40.50.20">
    <property type="match status" value="1"/>
</dbReference>
<dbReference type="Pfam" id="PF14602">
    <property type="entry name" value="Hexapep_2"/>
    <property type="match status" value="1"/>
</dbReference>
<keyword evidence="5" id="KW-0808">Transferase</keyword>
<dbReference type="SUPFAM" id="SSF51161">
    <property type="entry name" value="Trimeric LpxA-like enzymes"/>
    <property type="match status" value="1"/>
</dbReference>
<dbReference type="KEGG" id="snep:Enr13x_40720"/>
<dbReference type="InterPro" id="IPR001451">
    <property type="entry name" value="Hexapep"/>
</dbReference>
<dbReference type="CDD" id="cd03360">
    <property type="entry name" value="LbH_AT_putative"/>
    <property type="match status" value="1"/>
</dbReference>
<dbReference type="AlphaFoldDB" id="A0A518HTM2"/>
<feature type="binding site" evidence="3">
    <location>
        <position position="69"/>
    </location>
    <ligand>
        <name>substrate</name>
    </ligand>
</feature>
<dbReference type="PANTHER" id="PTHR43300">
    <property type="entry name" value="ACETYLTRANSFERASE"/>
    <property type="match status" value="1"/>
</dbReference>
<gene>
    <name evidence="5" type="primary">epsM_2</name>
    <name evidence="5" type="ORF">Enr13x_40720</name>
</gene>
<feature type="active site" description="Proton acceptor" evidence="2">
    <location>
        <position position="139"/>
    </location>
</feature>
<sequence>MKPLVLIGCGGHCRSCIDVVEATGDYQITSIVGQQHEVGQQLLGYRVDSTDRDLQALVKRDGNFLVAIGQIETNAIRVKLYNETARLGGAFPTIVSPLAHVSKHAVVGRGTIVMHHAIVNASASIGENCIINSKSLIEHDVEVGNHCHVATGAIVNGGTTIGDDCFIGSGTVVKQSIQIEPGMVIGAGQWIDGRGGIRVRKTNR</sequence>
<dbReference type="InterPro" id="IPR011004">
    <property type="entry name" value="Trimer_LpxA-like_sf"/>
</dbReference>
<dbReference type="Proteomes" id="UP000319004">
    <property type="component" value="Chromosome"/>
</dbReference>
<evidence type="ECO:0000256" key="2">
    <source>
        <dbReference type="PIRSR" id="PIRSR620019-1"/>
    </source>
</evidence>
<dbReference type="Gene3D" id="2.160.10.10">
    <property type="entry name" value="Hexapeptide repeat proteins"/>
    <property type="match status" value="1"/>
</dbReference>
<dbReference type="EMBL" id="CP037423">
    <property type="protein sequence ID" value="QDV44210.1"/>
    <property type="molecule type" value="Genomic_DNA"/>
</dbReference>
<keyword evidence="6" id="KW-1185">Reference proteome</keyword>
<dbReference type="GO" id="GO:0016746">
    <property type="term" value="F:acyltransferase activity"/>
    <property type="evidence" value="ECO:0007669"/>
    <property type="project" value="UniProtKB-KW"/>
</dbReference>
<dbReference type="EC" id="2.3.1.-" evidence="5"/>
<organism evidence="5 6">
    <name type="scientific">Stieleria neptunia</name>
    <dbReference type="NCBI Taxonomy" id="2527979"/>
    <lineage>
        <taxon>Bacteria</taxon>
        <taxon>Pseudomonadati</taxon>
        <taxon>Planctomycetota</taxon>
        <taxon>Planctomycetia</taxon>
        <taxon>Pirellulales</taxon>
        <taxon>Pirellulaceae</taxon>
        <taxon>Stieleria</taxon>
    </lineage>
</organism>
<reference evidence="5 6" key="1">
    <citation type="submission" date="2019-03" db="EMBL/GenBank/DDBJ databases">
        <title>Deep-cultivation of Planctomycetes and their phenomic and genomic characterization uncovers novel biology.</title>
        <authorList>
            <person name="Wiegand S."/>
            <person name="Jogler M."/>
            <person name="Boedeker C."/>
            <person name="Pinto D."/>
            <person name="Vollmers J."/>
            <person name="Rivas-Marin E."/>
            <person name="Kohn T."/>
            <person name="Peeters S.H."/>
            <person name="Heuer A."/>
            <person name="Rast P."/>
            <person name="Oberbeckmann S."/>
            <person name="Bunk B."/>
            <person name="Jeske O."/>
            <person name="Meyerdierks A."/>
            <person name="Storesund J.E."/>
            <person name="Kallscheuer N."/>
            <person name="Luecker S."/>
            <person name="Lage O.M."/>
            <person name="Pohl T."/>
            <person name="Merkel B.J."/>
            <person name="Hornburger P."/>
            <person name="Mueller R.-W."/>
            <person name="Bruemmer F."/>
            <person name="Labrenz M."/>
            <person name="Spormann A.M."/>
            <person name="Op den Camp H."/>
            <person name="Overmann J."/>
            <person name="Amann R."/>
            <person name="Jetten M.S.M."/>
            <person name="Mascher T."/>
            <person name="Medema M.H."/>
            <person name="Devos D.P."/>
            <person name="Kaster A.-K."/>
            <person name="Ovreas L."/>
            <person name="Rohde M."/>
            <person name="Galperin M.Y."/>
            <person name="Jogler C."/>
        </authorList>
    </citation>
    <scope>NUCLEOTIDE SEQUENCE [LARGE SCALE GENOMIC DNA]</scope>
    <source>
        <strain evidence="5 6">Enr13</strain>
    </source>
</reference>
<dbReference type="RefSeq" id="WP_197455195.1">
    <property type="nucleotide sequence ID" value="NZ_CP037423.1"/>
</dbReference>
<dbReference type="Pfam" id="PF17836">
    <property type="entry name" value="PglD_N"/>
    <property type="match status" value="1"/>
</dbReference>
<comment type="similarity">
    <text evidence="1">Belongs to the transferase hexapeptide repeat family.</text>
</comment>